<dbReference type="PROSITE" id="PS51343">
    <property type="entry name" value="PII_GLNB_DOM"/>
    <property type="match status" value="1"/>
</dbReference>
<dbReference type="SUPFAM" id="SSF54913">
    <property type="entry name" value="GlnB-like"/>
    <property type="match status" value="1"/>
</dbReference>
<dbReference type="Gene3D" id="3.30.70.120">
    <property type="match status" value="1"/>
</dbReference>
<protein>
    <submittedName>
        <fullName evidence="1">Nitrogen regulatory protein P-II</fullName>
    </submittedName>
</protein>
<dbReference type="GO" id="GO:0006808">
    <property type="term" value="P:regulation of nitrogen utilization"/>
    <property type="evidence" value="ECO:0007669"/>
    <property type="project" value="InterPro"/>
</dbReference>
<dbReference type="InterPro" id="IPR015867">
    <property type="entry name" value="N-reg_PII/ATP_PRibTrfase_C"/>
</dbReference>
<dbReference type="AlphaFoldDB" id="A0A3B1CGK9"/>
<dbReference type="SMART" id="SM00938">
    <property type="entry name" value="P-II"/>
    <property type="match status" value="1"/>
</dbReference>
<dbReference type="InterPro" id="IPR011322">
    <property type="entry name" value="N-reg_PII-like_a/b"/>
</dbReference>
<dbReference type="Pfam" id="PF00543">
    <property type="entry name" value="P-II"/>
    <property type="match status" value="1"/>
</dbReference>
<dbReference type="InterPro" id="IPR002187">
    <property type="entry name" value="N-reg_PII"/>
</dbReference>
<sequence length="114" mass="12276">MKFYLVVAICPADKQKEAVDAAKAAGATGATLISARGTGVKEAQTFFGLTLDKPQEMVVILAEESHRQKIMKAIYDSGDMIKPGNGICFSLPIDSVMGLESQMPILTEKVKKDE</sequence>
<dbReference type="EMBL" id="UOGE01000081">
    <property type="protein sequence ID" value="VAX23108.1"/>
    <property type="molecule type" value="Genomic_DNA"/>
</dbReference>
<reference evidence="1" key="1">
    <citation type="submission" date="2018-06" db="EMBL/GenBank/DDBJ databases">
        <authorList>
            <person name="Zhirakovskaya E."/>
        </authorList>
    </citation>
    <scope>NUCLEOTIDE SEQUENCE</scope>
</reference>
<evidence type="ECO:0000313" key="1">
    <source>
        <dbReference type="EMBL" id="VAX23108.1"/>
    </source>
</evidence>
<organism evidence="1">
    <name type="scientific">hydrothermal vent metagenome</name>
    <dbReference type="NCBI Taxonomy" id="652676"/>
    <lineage>
        <taxon>unclassified sequences</taxon>
        <taxon>metagenomes</taxon>
        <taxon>ecological metagenomes</taxon>
    </lineage>
</organism>
<dbReference type="GO" id="GO:0030234">
    <property type="term" value="F:enzyme regulator activity"/>
    <property type="evidence" value="ECO:0007669"/>
    <property type="project" value="InterPro"/>
</dbReference>
<proteinExistence type="predicted"/>
<name>A0A3B1CGK9_9ZZZZ</name>
<gene>
    <name evidence="1" type="ORF">MNBD_NITROSPINAE02-906</name>
</gene>
<accession>A0A3B1CGK9</accession>